<dbReference type="InterPro" id="IPR002491">
    <property type="entry name" value="ABC_transptr_periplasmic_BD"/>
</dbReference>
<dbReference type="PANTHER" id="PTHR30535:SF34">
    <property type="entry name" value="MOLYBDATE-BINDING PROTEIN MOLA"/>
    <property type="match status" value="1"/>
</dbReference>
<proteinExistence type="predicted"/>
<dbReference type="PROSITE" id="PS51318">
    <property type="entry name" value="TAT"/>
    <property type="match status" value="1"/>
</dbReference>
<dbReference type="Gene3D" id="3.40.50.1980">
    <property type="entry name" value="Nitrogenase molybdenum iron protein domain"/>
    <property type="match status" value="2"/>
</dbReference>
<dbReference type="SUPFAM" id="SSF53807">
    <property type="entry name" value="Helical backbone' metal receptor"/>
    <property type="match status" value="1"/>
</dbReference>
<feature type="chain" id="PRO_5033041076" evidence="1">
    <location>
        <begin position="28"/>
        <end position="345"/>
    </location>
</feature>
<evidence type="ECO:0000256" key="1">
    <source>
        <dbReference type="SAM" id="SignalP"/>
    </source>
</evidence>
<dbReference type="GO" id="GO:0071281">
    <property type="term" value="P:cellular response to iron ion"/>
    <property type="evidence" value="ECO:0007669"/>
    <property type="project" value="TreeGrafter"/>
</dbReference>
<evidence type="ECO:0000313" key="3">
    <source>
        <dbReference type="EMBL" id="HHW32527.1"/>
    </source>
</evidence>
<dbReference type="InterPro" id="IPR050902">
    <property type="entry name" value="ABC_Transporter_SBP"/>
</dbReference>
<dbReference type="Proteomes" id="UP000580830">
    <property type="component" value="Unassembled WGS sequence"/>
</dbReference>
<evidence type="ECO:0000259" key="2">
    <source>
        <dbReference type="PROSITE" id="PS50983"/>
    </source>
</evidence>
<organism evidence="3 4">
    <name type="scientific">Paracoccus solventivorans</name>
    <dbReference type="NCBI Taxonomy" id="53463"/>
    <lineage>
        <taxon>Bacteria</taxon>
        <taxon>Pseudomonadati</taxon>
        <taxon>Pseudomonadota</taxon>
        <taxon>Alphaproteobacteria</taxon>
        <taxon>Rhodobacterales</taxon>
        <taxon>Paracoccaceae</taxon>
        <taxon>Paracoccus</taxon>
    </lineage>
</organism>
<dbReference type="InterPro" id="IPR006311">
    <property type="entry name" value="TAT_signal"/>
</dbReference>
<name>A0A832PJS6_9RHOB</name>
<evidence type="ECO:0000313" key="4">
    <source>
        <dbReference type="Proteomes" id="UP000580830"/>
    </source>
</evidence>
<gene>
    <name evidence="3" type="ORF">GXX24_00075</name>
</gene>
<accession>A0A832PJS6</accession>
<feature type="signal peptide" evidence="1">
    <location>
        <begin position="1"/>
        <end position="27"/>
    </location>
</feature>
<protein>
    <submittedName>
        <fullName evidence="3">ABC transporter substrate-binding protein</fullName>
    </submittedName>
</protein>
<dbReference type="PROSITE" id="PS50983">
    <property type="entry name" value="FE_B12_PBP"/>
    <property type="match status" value="1"/>
</dbReference>
<reference evidence="3 4" key="1">
    <citation type="journal article" date="2020" name="Biotechnol. Biofuels">
        <title>New insights from the biogas microbiome by comprehensive genome-resolved metagenomics of nearly 1600 species originating from multiple anaerobic digesters.</title>
        <authorList>
            <person name="Campanaro S."/>
            <person name="Treu L."/>
            <person name="Rodriguez-R L.M."/>
            <person name="Kovalovszki A."/>
            <person name="Ziels R.M."/>
            <person name="Maus I."/>
            <person name="Zhu X."/>
            <person name="Kougias P.G."/>
            <person name="Basile A."/>
            <person name="Luo G."/>
            <person name="Schluter A."/>
            <person name="Konstantinidis K.T."/>
            <person name="Angelidaki I."/>
        </authorList>
    </citation>
    <scope>NUCLEOTIDE SEQUENCE [LARGE SCALE GENOMIC DNA]</scope>
    <source>
        <strain evidence="3">AS04akNAM_125</strain>
    </source>
</reference>
<comment type="caution">
    <text evidence="3">The sequence shown here is derived from an EMBL/GenBank/DDBJ whole genome shotgun (WGS) entry which is preliminary data.</text>
</comment>
<dbReference type="EMBL" id="DULP01000002">
    <property type="protein sequence ID" value="HHW32527.1"/>
    <property type="molecule type" value="Genomic_DNA"/>
</dbReference>
<dbReference type="Gene3D" id="1.20.58.2180">
    <property type="match status" value="1"/>
</dbReference>
<keyword evidence="1" id="KW-0732">Signal</keyword>
<feature type="domain" description="Fe/B12 periplasmic-binding" evidence="2">
    <location>
        <begin position="48"/>
        <end position="313"/>
    </location>
</feature>
<dbReference type="RefSeq" id="WP_303728718.1">
    <property type="nucleotide sequence ID" value="NZ_DULP01000002.1"/>
</dbReference>
<dbReference type="Pfam" id="PF01497">
    <property type="entry name" value="Peripla_BP_2"/>
    <property type="match status" value="1"/>
</dbReference>
<dbReference type="PANTHER" id="PTHR30535">
    <property type="entry name" value="VITAMIN B12-BINDING PROTEIN"/>
    <property type="match status" value="1"/>
</dbReference>
<sequence>MRPLSRRALAGALAGLLLAAAALPALAGDRTLTDATGRELSVPDDPARVFAAGPPAAVLLYALKPQAMVGWVSAPKPEALPFLRPDAAALPALGRLTGRGDTLNLEVLLAADPELIVDYGTVSDTYIDLAGRVQDQAGLPYALVDGRFAQMPQGIRQMAGLLAVPERGEELASYAERTLADLDALLATIPETDRPTVYLARGPEGVETPARGSINAEIIQRVGARNVATAETRGLATVSPEQVQAWAPEVIITIDRDFAANVGRMPEWRGIPAVEDNRVYLAPSAPFGFIDAPPSVNRLAGLIWLSHKLYPDAATGDLQAKIAEFYELFYGIRPDEAALAGLLGD</sequence>
<dbReference type="AlphaFoldDB" id="A0A832PJS6"/>